<dbReference type="Pfam" id="PF10311">
    <property type="entry name" value="Ilm1"/>
    <property type="match status" value="1"/>
</dbReference>
<feature type="transmembrane region" description="Helical" evidence="1">
    <location>
        <begin position="88"/>
        <end position="108"/>
    </location>
</feature>
<gene>
    <name evidence="2" type="ORF">K461DRAFT_220613</name>
</gene>
<dbReference type="PANTHER" id="PTHR28029:SF1">
    <property type="entry name" value="PROTEIN ILM1"/>
    <property type="match status" value="1"/>
</dbReference>
<keyword evidence="1" id="KW-0472">Membrane</keyword>
<name>A0A9P4JB24_9PEZI</name>
<proteinExistence type="predicted"/>
<evidence type="ECO:0008006" key="4">
    <source>
        <dbReference type="Google" id="ProtNLM"/>
    </source>
</evidence>
<dbReference type="EMBL" id="ML996081">
    <property type="protein sequence ID" value="KAF2157370.1"/>
    <property type="molecule type" value="Genomic_DNA"/>
</dbReference>
<dbReference type="PANTHER" id="PTHR28029">
    <property type="entry name" value="PROTEIN ILM1"/>
    <property type="match status" value="1"/>
</dbReference>
<dbReference type="InterPro" id="IPR018815">
    <property type="entry name" value="Incr_loss_mito_DNA_1"/>
</dbReference>
<keyword evidence="1" id="KW-0812">Transmembrane</keyword>
<dbReference type="Proteomes" id="UP000799439">
    <property type="component" value="Unassembled WGS sequence"/>
</dbReference>
<dbReference type="AlphaFoldDB" id="A0A9P4JB24"/>
<evidence type="ECO:0000256" key="1">
    <source>
        <dbReference type="SAM" id="Phobius"/>
    </source>
</evidence>
<feature type="transmembrane region" description="Helical" evidence="1">
    <location>
        <begin position="57"/>
        <end position="76"/>
    </location>
</feature>
<comment type="caution">
    <text evidence="2">The sequence shown here is derived from an EMBL/GenBank/DDBJ whole genome shotgun (WGS) entry which is preliminary data.</text>
</comment>
<accession>A0A9P4JB24</accession>
<organism evidence="2 3">
    <name type="scientific">Myriangium duriaei CBS 260.36</name>
    <dbReference type="NCBI Taxonomy" id="1168546"/>
    <lineage>
        <taxon>Eukaryota</taxon>
        <taxon>Fungi</taxon>
        <taxon>Dikarya</taxon>
        <taxon>Ascomycota</taxon>
        <taxon>Pezizomycotina</taxon>
        <taxon>Dothideomycetes</taxon>
        <taxon>Dothideomycetidae</taxon>
        <taxon>Myriangiales</taxon>
        <taxon>Myriangiaceae</taxon>
        <taxon>Myriangium</taxon>
    </lineage>
</organism>
<keyword evidence="3" id="KW-1185">Reference proteome</keyword>
<evidence type="ECO:0000313" key="3">
    <source>
        <dbReference type="Proteomes" id="UP000799439"/>
    </source>
</evidence>
<feature type="transmembrane region" description="Helical" evidence="1">
    <location>
        <begin position="146"/>
        <end position="165"/>
    </location>
</feature>
<evidence type="ECO:0000313" key="2">
    <source>
        <dbReference type="EMBL" id="KAF2157370.1"/>
    </source>
</evidence>
<keyword evidence="1" id="KW-1133">Transmembrane helix</keyword>
<reference evidence="2" key="1">
    <citation type="journal article" date="2020" name="Stud. Mycol.">
        <title>101 Dothideomycetes genomes: a test case for predicting lifestyles and emergence of pathogens.</title>
        <authorList>
            <person name="Haridas S."/>
            <person name="Albert R."/>
            <person name="Binder M."/>
            <person name="Bloem J."/>
            <person name="Labutti K."/>
            <person name="Salamov A."/>
            <person name="Andreopoulos B."/>
            <person name="Baker S."/>
            <person name="Barry K."/>
            <person name="Bills G."/>
            <person name="Bluhm B."/>
            <person name="Cannon C."/>
            <person name="Castanera R."/>
            <person name="Culley D."/>
            <person name="Daum C."/>
            <person name="Ezra D."/>
            <person name="Gonzalez J."/>
            <person name="Henrissat B."/>
            <person name="Kuo A."/>
            <person name="Liang C."/>
            <person name="Lipzen A."/>
            <person name="Lutzoni F."/>
            <person name="Magnuson J."/>
            <person name="Mondo S."/>
            <person name="Nolan M."/>
            <person name="Ohm R."/>
            <person name="Pangilinan J."/>
            <person name="Park H.-J."/>
            <person name="Ramirez L."/>
            <person name="Alfaro M."/>
            <person name="Sun H."/>
            <person name="Tritt A."/>
            <person name="Yoshinaga Y."/>
            <person name="Zwiers L.-H."/>
            <person name="Turgeon B."/>
            <person name="Goodwin S."/>
            <person name="Spatafora J."/>
            <person name="Crous P."/>
            <person name="Grigoriev I."/>
        </authorList>
    </citation>
    <scope>NUCLEOTIDE SEQUENCE</scope>
    <source>
        <strain evidence="2">CBS 260.36</strain>
    </source>
</reference>
<protein>
    <recommendedName>
        <fullName evidence="4">Increased loss of mitochondrial DNA protein 1</fullName>
    </recommendedName>
</protein>
<dbReference type="OrthoDB" id="5299849at2759"/>
<sequence length="189" mass="20665">MAILSAFTIIRGLSLFHLTAAYFLLVSPSTLTSQPIVLILGDAMQLPETRDFSRATEATSLCGLILGVLALSDLVAASLPDLTAVEYWLAQVPVRLLVLFGVGAYPLLFKEGGMFGPQPGLASNAAGFASAIKRDRTPSELLINNLIFTTGFVEVSIWFWVFVLLRDERRNLAVKMAQRQKEHAELADR</sequence>